<dbReference type="InterPro" id="IPR006016">
    <property type="entry name" value="UspA"/>
</dbReference>
<dbReference type="InterPro" id="IPR006015">
    <property type="entry name" value="Universal_stress_UspA"/>
</dbReference>
<evidence type="ECO:0000259" key="2">
    <source>
        <dbReference type="Pfam" id="PF00582"/>
    </source>
</evidence>
<evidence type="ECO:0000313" key="3">
    <source>
        <dbReference type="EMBL" id="RYU92606.1"/>
    </source>
</evidence>
<evidence type="ECO:0000313" key="4">
    <source>
        <dbReference type="Proteomes" id="UP000293162"/>
    </source>
</evidence>
<dbReference type="PRINTS" id="PR01438">
    <property type="entry name" value="UNVRSLSTRESS"/>
</dbReference>
<dbReference type="CDD" id="cd00293">
    <property type="entry name" value="USP-like"/>
    <property type="match status" value="2"/>
</dbReference>
<sequence length="281" mass="31257">MKKSMKKIIIATDFSENSDSALAYATTLAKQFKAELLVVHVYFPMVPLDPNLAYDTIAPSTLQEEMIKSYERQLEGITDTLKEKHIKAESEMIIGSLSSSIAEFAKNKKADLIIVGKTTDSSFFDRLIGSTASSVINSTSVPVLIVPADSDKPSFNNIIYGTELESEEKDVLRKVFKLAKELDSKITLIKINADFELNVQDDEQMLKDIQEGFSKEKFAFEAIKADNVSEGLLNSAHKHKADLLVVAHHHHSFLSEFINSGKSKEIIAKTDIPLLVYDIEA</sequence>
<keyword evidence="4" id="KW-1185">Reference proteome</keyword>
<feature type="domain" description="UspA" evidence="2">
    <location>
        <begin position="5"/>
        <end position="147"/>
    </location>
</feature>
<accession>A0A4Q5LSN1</accession>
<dbReference type="OrthoDB" id="9788959at2"/>
<dbReference type="Gene3D" id="3.40.50.620">
    <property type="entry name" value="HUPs"/>
    <property type="match status" value="2"/>
</dbReference>
<dbReference type="AlphaFoldDB" id="A0A4Q5LSN1"/>
<dbReference type="PANTHER" id="PTHR46268">
    <property type="entry name" value="STRESS RESPONSE PROTEIN NHAX"/>
    <property type="match status" value="1"/>
</dbReference>
<dbReference type="InterPro" id="IPR014729">
    <property type="entry name" value="Rossmann-like_a/b/a_fold"/>
</dbReference>
<dbReference type="Proteomes" id="UP000293162">
    <property type="component" value="Unassembled WGS sequence"/>
</dbReference>
<dbReference type="Pfam" id="PF00582">
    <property type="entry name" value="Usp"/>
    <property type="match status" value="2"/>
</dbReference>
<feature type="domain" description="UspA" evidence="2">
    <location>
        <begin position="155"/>
        <end position="277"/>
    </location>
</feature>
<evidence type="ECO:0000256" key="1">
    <source>
        <dbReference type="ARBA" id="ARBA00008791"/>
    </source>
</evidence>
<dbReference type="SUPFAM" id="SSF52402">
    <property type="entry name" value="Adenine nucleotide alpha hydrolases-like"/>
    <property type="match status" value="2"/>
</dbReference>
<name>A0A4Q5LSN1_9BACT</name>
<protein>
    <submittedName>
        <fullName evidence="3">Universal stress protein</fullName>
    </submittedName>
</protein>
<gene>
    <name evidence="3" type="ORF">EWM59_26275</name>
</gene>
<organism evidence="3 4">
    <name type="scientific">Emticicia agri</name>
    <dbReference type="NCBI Taxonomy" id="2492393"/>
    <lineage>
        <taxon>Bacteria</taxon>
        <taxon>Pseudomonadati</taxon>
        <taxon>Bacteroidota</taxon>
        <taxon>Cytophagia</taxon>
        <taxon>Cytophagales</taxon>
        <taxon>Leadbetterellaceae</taxon>
        <taxon>Emticicia</taxon>
    </lineage>
</organism>
<reference evidence="3 4" key="1">
    <citation type="submission" date="2019-02" db="EMBL/GenBank/DDBJ databases">
        <title>Bacterial novel species Emticicia sp. 17J42-9 isolated from soil.</title>
        <authorList>
            <person name="Jung H.-Y."/>
        </authorList>
    </citation>
    <scope>NUCLEOTIDE SEQUENCE [LARGE SCALE GENOMIC DNA]</scope>
    <source>
        <strain evidence="3 4">17J42-9</strain>
    </source>
</reference>
<dbReference type="PANTHER" id="PTHR46268:SF6">
    <property type="entry name" value="UNIVERSAL STRESS PROTEIN UP12"/>
    <property type="match status" value="1"/>
</dbReference>
<proteinExistence type="inferred from homology"/>
<comment type="caution">
    <text evidence="3">The sequence shown here is derived from an EMBL/GenBank/DDBJ whole genome shotgun (WGS) entry which is preliminary data.</text>
</comment>
<comment type="similarity">
    <text evidence="1">Belongs to the universal stress protein A family.</text>
</comment>
<dbReference type="EMBL" id="SEWF01000083">
    <property type="protein sequence ID" value="RYU92606.1"/>
    <property type="molecule type" value="Genomic_DNA"/>
</dbReference>